<dbReference type="STRING" id="234267.Acid_6390"/>
<dbReference type="KEGG" id="sus:Acid_6390"/>
<proteinExistence type="predicted"/>
<name>Q01SQ4_SOLUE</name>
<dbReference type="AlphaFoldDB" id="Q01SQ4"/>
<dbReference type="InParanoid" id="Q01SQ4"/>
<gene>
    <name evidence="2" type="ordered locus">Acid_6390</name>
</gene>
<accession>Q01SQ4</accession>
<dbReference type="Gene3D" id="3.90.1200.10">
    <property type="match status" value="1"/>
</dbReference>
<protein>
    <recommendedName>
        <fullName evidence="1">Aminoglycoside phosphotransferase domain-containing protein</fullName>
    </recommendedName>
</protein>
<feature type="domain" description="Aminoglycoside phosphotransferase" evidence="1">
    <location>
        <begin position="24"/>
        <end position="174"/>
    </location>
</feature>
<dbReference type="EMBL" id="CP000473">
    <property type="protein sequence ID" value="ABJ87316.1"/>
    <property type="molecule type" value="Genomic_DNA"/>
</dbReference>
<sequence>MPRILHYDPQRNVLVTELLPSLSLGGRVLNSVHNLLPEQVASAGETLARVHLSIAPPASVESQFPLGIALYKPGLELYRNSSRRNIQLLAALQSDETLCQHLMTLDRSWQRSNFIHGDVKLDNIVQSERDGRRISVLVDWEFAGSGDIRWDVGSVAGEILYMWIVDVVRRELGSASPPESDHRGTQALEQVRLLIAAFFKSYCDAAGKPFDAIFIGECFGFAAARLLQTTYEAGQYRSELDLFAVKTLQMAANIAANCDGCVRVFLDPGKDPGKPV</sequence>
<reference evidence="2" key="1">
    <citation type="submission" date="2006-10" db="EMBL/GenBank/DDBJ databases">
        <title>Complete sequence of Solibacter usitatus Ellin6076.</title>
        <authorList>
            <consortium name="US DOE Joint Genome Institute"/>
            <person name="Copeland A."/>
            <person name="Lucas S."/>
            <person name="Lapidus A."/>
            <person name="Barry K."/>
            <person name="Detter J.C."/>
            <person name="Glavina del Rio T."/>
            <person name="Hammon N."/>
            <person name="Israni S."/>
            <person name="Dalin E."/>
            <person name="Tice H."/>
            <person name="Pitluck S."/>
            <person name="Thompson L.S."/>
            <person name="Brettin T."/>
            <person name="Bruce D."/>
            <person name="Han C."/>
            <person name="Tapia R."/>
            <person name="Gilna P."/>
            <person name="Schmutz J."/>
            <person name="Larimer F."/>
            <person name="Land M."/>
            <person name="Hauser L."/>
            <person name="Kyrpides N."/>
            <person name="Mikhailova N."/>
            <person name="Janssen P.H."/>
            <person name="Kuske C.R."/>
            <person name="Richardson P."/>
        </authorList>
    </citation>
    <scope>NUCLEOTIDE SEQUENCE</scope>
    <source>
        <strain evidence="2">Ellin6076</strain>
    </source>
</reference>
<dbReference type="eggNOG" id="COG0510">
    <property type="taxonomic scope" value="Bacteria"/>
</dbReference>
<evidence type="ECO:0000259" key="1">
    <source>
        <dbReference type="Pfam" id="PF01636"/>
    </source>
</evidence>
<organism evidence="2">
    <name type="scientific">Solibacter usitatus (strain Ellin6076)</name>
    <dbReference type="NCBI Taxonomy" id="234267"/>
    <lineage>
        <taxon>Bacteria</taxon>
        <taxon>Pseudomonadati</taxon>
        <taxon>Acidobacteriota</taxon>
        <taxon>Terriglobia</taxon>
        <taxon>Bryobacterales</taxon>
        <taxon>Solibacteraceae</taxon>
        <taxon>Candidatus Solibacter</taxon>
    </lineage>
</organism>
<dbReference type="InterPro" id="IPR011009">
    <property type="entry name" value="Kinase-like_dom_sf"/>
</dbReference>
<dbReference type="InterPro" id="IPR002575">
    <property type="entry name" value="Aminoglycoside_PTrfase"/>
</dbReference>
<evidence type="ECO:0000313" key="2">
    <source>
        <dbReference type="EMBL" id="ABJ87316.1"/>
    </source>
</evidence>
<dbReference type="SUPFAM" id="SSF56112">
    <property type="entry name" value="Protein kinase-like (PK-like)"/>
    <property type="match status" value="1"/>
</dbReference>
<dbReference type="HOGENOM" id="CLU_1007972_0_0_0"/>
<dbReference type="Pfam" id="PF01636">
    <property type="entry name" value="APH"/>
    <property type="match status" value="1"/>
</dbReference>